<protein>
    <recommendedName>
        <fullName evidence="5">DUF4366 domain-containing protein</fullName>
    </recommendedName>
</protein>
<sequence length="83" mass="9847">MNRIEDLVAALQKREEEKNKNTVLWILAIVGAVSVVAGIAYAVYRFFTPDYLEDFEEDFDDDFDDYFEDDEENEEHEEDKDEE</sequence>
<keyword evidence="2" id="KW-1133">Transmembrane helix</keyword>
<keyword evidence="2" id="KW-0812">Transmembrane</keyword>
<keyword evidence="2" id="KW-0472">Membrane</keyword>
<evidence type="ECO:0000256" key="1">
    <source>
        <dbReference type="SAM" id="MobiDB-lite"/>
    </source>
</evidence>
<dbReference type="EMBL" id="JACRTP010000001">
    <property type="protein sequence ID" value="MBC8627835.1"/>
    <property type="molecule type" value="Genomic_DNA"/>
</dbReference>
<proteinExistence type="predicted"/>
<evidence type="ECO:0000313" key="4">
    <source>
        <dbReference type="Proteomes" id="UP000661649"/>
    </source>
</evidence>
<evidence type="ECO:0008006" key="5">
    <source>
        <dbReference type="Google" id="ProtNLM"/>
    </source>
</evidence>
<feature type="region of interest" description="Disordered" evidence="1">
    <location>
        <begin position="61"/>
        <end position="83"/>
    </location>
</feature>
<keyword evidence="4" id="KW-1185">Reference proteome</keyword>
<evidence type="ECO:0000313" key="3">
    <source>
        <dbReference type="EMBL" id="MBC8627835.1"/>
    </source>
</evidence>
<organism evidence="3 4">
    <name type="scientific">Blautia stercoris</name>
    <dbReference type="NCBI Taxonomy" id="871664"/>
    <lineage>
        <taxon>Bacteria</taxon>
        <taxon>Bacillati</taxon>
        <taxon>Bacillota</taxon>
        <taxon>Clostridia</taxon>
        <taxon>Lachnospirales</taxon>
        <taxon>Lachnospiraceae</taxon>
        <taxon>Blautia</taxon>
    </lineage>
</organism>
<accession>A0ABR7P8U1</accession>
<feature type="transmembrane region" description="Helical" evidence="2">
    <location>
        <begin position="23"/>
        <end position="44"/>
    </location>
</feature>
<dbReference type="RefSeq" id="WP_022304646.1">
    <property type="nucleotide sequence ID" value="NZ_DAWEED010000133.1"/>
</dbReference>
<evidence type="ECO:0000256" key="2">
    <source>
        <dbReference type="SAM" id="Phobius"/>
    </source>
</evidence>
<reference evidence="3 4" key="1">
    <citation type="submission" date="2020-08" db="EMBL/GenBank/DDBJ databases">
        <title>Genome public.</title>
        <authorList>
            <person name="Liu C."/>
            <person name="Sun Q."/>
        </authorList>
    </citation>
    <scope>NUCLEOTIDE SEQUENCE [LARGE SCALE GENOMIC DNA]</scope>
    <source>
        <strain evidence="3 4">3_YM_SP_D4_24.mj</strain>
    </source>
</reference>
<comment type="caution">
    <text evidence="3">The sequence shown here is derived from an EMBL/GenBank/DDBJ whole genome shotgun (WGS) entry which is preliminary data.</text>
</comment>
<gene>
    <name evidence="3" type="ORF">H8712_04250</name>
</gene>
<name>A0ABR7P8U1_9FIRM</name>
<dbReference type="Proteomes" id="UP000661649">
    <property type="component" value="Unassembled WGS sequence"/>
</dbReference>